<feature type="transmembrane region" description="Helical" evidence="1">
    <location>
        <begin position="59"/>
        <end position="80"/>
    </location>
</feature>
<keyword evidence="3" id="KW-1185">Reference proteome</keyword>
<protein>
    <submittedName>
        <fullName evidence="2">Uncharacterized protein</fullName>
    </submittedName>
</protein>
<gene>
    <name evidence="2" type="ORF">RUM4293_02608</name>
</gene>
<organism evidence="2 3">
    <name type="scientific">Ruegeria atlantica</name>
    <dbReference type="NCBI Taxonomy" id="81569"/>
    <lineage>
        <taxon>Bacteria</taxon>
        <taxon>Pseudomonadati</taxon>
        <taxon>Pseudomonadota</taxon>
        <taxon>Alphaproteobacteria</taxon>
        <taxon>Rhodobacterales</taxon>
        <taxon>Roseobacteraceae</taxon>
        <taxon>Ruegeria</taxon>
    </lineage>
</organism>
<dbReference type="RefSeq" id="WP_058273742.1">
    <property type="nucleotide sequence ID" value="NZ_CYPS01000041.1"/>
</dbReference>
<evidence type="ECO:0000313" key="3">
    <source>
        <dbReference type="Proteomes" id="UP000050786"/>
    </source>
</evidence>
<proteinExistence type="predicted"/>
<sequence>MNTRVSGFGGLGRSAALTKGYRWPIFGALLLVGICAGIVNFLAGVFAGILAGVGSWAKIVGFSIIAALSEGLTGISIALISARLREIKEGVIVDQTASVFD</sequence>
<name>A0A0P1EP27_9RHOB</name>
<dbReference type="AlphaFoldDB" id="A0A0P1EP27"/>
<accession>A0A0P1EP27</accession>
<dbReference type="Proteomes" id="UP000050786">
    <property type="component" value="Unassembled WGS sequence"/>
</dbReference>
<keyword evidence="1" id="KW-0472">Membrane</keyword>
<evidence type="ECO:0000256" key="1">
    <source>
        <dbReference type="SAM" id="Phobius"/>
    </source>
</evidence>
<dbReference type="EMBL" id="CYPS01000041">
    <property type="protein sequence ID" value="CUH43713.1"/>
    <property type="molecule type" value="Genomic_DNA"/>
</dbReference>
<reference evidence="3" key="1">
    <citation type="submission" date="2015-09" db="EMBL/GenBank/DDBJ databases">
        <authorList>
            <person name="Rodrigo-Torres L."/>
            <person name="Arahal D.R."/>
        </authorList>
    </citation>
    <scope>NUCLEOTIDE SEQUENCE [LARGE SCALE GENOMIC DNA]</scope>
    <source>
        <strain evidence="3">CECT 4293</strain>
    </source>
</reference>
<evidence type="ECO:0000313" key="2">
    <source>
        <dbReference type="EMBL" id="CUH43713.1"/>
    </source>
</evidence>
<keyword evidence="1" id="KW-0812">Transmembrane</keyword>
<feature type="transmembrane region" description="Helical" evidence="1">
    <location>
        <begin position="21"/>
        <end position="53"/>
    </location>
</feature>
<keyword evidence="1" id="KW-1133">Transmembrane helix</keyword>